<keyword evidence="6" id="KW-0479">Metal-binding</keyword>
<evidence type="ECO:0000256" key="6">
    <source>
        <dbReference type="ARBA" id="ARBA00022723"/>
    </source>
</evidence>
<keyword evidence="12" id="KW-1185">Reference proteome</keyword>
<feature type="domain" description="Peptidase M20 dimerisation" evidence="10">
    <location>
        <begin position="174"/>
        <end position="284"/>
    </location>
</feature>
<dbReference type="EMBL" id="JAEKPD010000006">
    <property type="protein sequence ID" value="MBJ3762443.1"/>
    <property type="molecule type" value="Genomic_DNA"/>
</dbReference>
<evidence type="ECO:0000256" key="3">
    <source>
        <dbReference type="ARBA" id="ARBA00022490"/>
    </source>
</evidence>
<dbReference type="AlphaFoldDB" id="A0A934I8S4"/>
<comment type="cofactor">
    <cofactor evidence="1">
        <name>Zn(2+)</name>
        <dbReference type="ChEBI" id="CHEBI:29105"/>
    </cofactor>
</comment>
<evidence type="ECO:0000256" key="4">
    <source>
        <dbReference type="ARBA" id="ARBA00022571"/>
    </source>
</evidence>
<dbReference type="Gene3D" id="3.40.630.10">
    <property type="entry name" value="Zn peptidases"/>
    <property type="match status" value="1"/>
</dbReference>
<dbReference type="RefSeq" id="WP_198915617.1">
    <property type="nucleotide sequence ID" value="NZ_JAEKPD010000006.1"/>
</dbReference>
<protein>
    <submittedName>
        <fullName evidence="11">Acetylornithine deacetylase</fullName>
        <ecNumber evidence="11">3.5.1.16</ecNumber>
    </submittedName>
</protein>
<dbReference type="PANTHER" id="PTHR43808">
    <property type="entry name" value="ACETYLORNITHINE DEACETYLASE"/>
    <property type="match status" value="1"/>
</dbReference>
<evidence type="ECO:0000313" key="11">
    <source>
        <dbReference type="EMBL" id="MBJ3762443.1"/>
    </source>
</evidence>
<dbReference type="GO" id="GO:0046872">
    <property type="term" value="F:metal ion binding"/>
    <property type="evidence" value="ECO:0007669"/>
    <property type="project" value="UniProtKB-KW"/>
</dbReference>
<keyword evidence="9" id="KW-0170">Cobalt</keyword>
<dbReference type="InterPro" id="IPR010169">
    <property type="entry name" value="AcOrn-deacetyl"/>
</dbReference>
<reference evidence="11" key="1">
    <citation type="submission" date="2020-12" db="EMBL/GenBank/DDBJ databases">
        <title>Bacterial taxonomy.</title>
        <authorList>
            <person name="Pan X."/>
        </authorList>
    </citation>
    <scope>NUCLEOTIDE SEQUENCE</scope>
    <source>
        <strain evidence="11">KCTC 52957</strain>
    </source>
</reference>
<dbReference type="InterPro" id="IPR002933">
    <property type="entry name" value="Peptidase_M20"/>
</dbReference>
<comment type="caution">
    <text evidence="11">The sequence shown here is derived from an EMBL/GenBank/DDBJ whole genome shotgun (WGS) entry which is preliminary data.</text>
</comment>
<dbReference type="NCBIfam" id="NF005710">
    <property type="entry name" value="PRK07522.1"/>
    <property type="match status" value="1"/>
</dbReference>
<evidence type="ECO:0000256" key="1">
    <source>
        <dbReference type="ARBA" id="ARBA00001947"/>
    </source>
</evidence>
<dbReference type="InterPro" id="IPR050072">
    <property type="entry name" value="Peptidase_M20A"/>
</dbReference>
<dbReference type="InterPro" id="IPR036264">
    <property type="entry name" value="Bact_exopeptidase_dim_dom"/>
</dbReference>
<keyword evidence="8" id="KW-0862">Zinc</keyword>
<accession>A0A934I8S4</accession>
<dbReference type="SUPFAM" id="SSF55031">
    <property type="entry name" value="Bacterial exopeptidase dimerisation domain"/>
    <property type="match status" value="1"/>
</dbReference>
<gene>
    <name evidence="11" type="primary">argE</name>
    <name evidence="11" type="ORF">ILP92_06760</name>
</gene>
<dbReference type="PANTHER" id="PTHR43808:SF31">
    <property type="entry name" value="N-ACETYL-L-CITRULLINE DEACETYLASE"/>
    <property type="match status" value="1"/>
</dbReference>
<keyword evidence="4" id="KW-0055">Arginine biosynthesis</keyword>
<dbReference type="Pfam" id="PF07687">
    <property type="entry name" value="M20_dimer"/>
    <property type="match status" value="1"/>
</dbReference>
<name>A0A934I8S4_9RHOB</name>
<dbReference type="Pfam" id="PF01546">
    <property type="entry name" value="Peptidase_M20"/>
    <property type="match status" value="1"/>
</dbReference>
<dbReference type="Gene3D" id="3.30.70.360">
    <property type="match status" value="1"/>
</dbReference>
<dbReference type="GO" id="GO:0008777">
    <property type="term" value="F:acetylornithine deacetylase activity"/>
    <property type="evidence" value="ECO:0007669"/>
    <property type="project" value="UniProtKB-EC"/>
</dbReference>
<sequence>MSRLDACIDHLRDLVAFPTVSSDSNLAMIAHLANRLEDVGARCRILRDDSGRKANLFASLGPDISGGIVLSGHTDVVPVADQDWATDPFALSARDGLLYGRGTCDMKGFIAACLAVAPVYADGALRRPLHFCFTHDEETGCLGAQALVAEMADWDTRPGLAIIGEPTSMRLVEGHKGCCEYTTTFHGLAGHGSNPDLGVSATEYAARFVARLLELRGELAARAPADSRFTPPGTTVQVGGLRGGIAHNVIAELAEVDWELRPVNAADKDLATRTMRDFCNETLLPAMRAVHEGSKIETETIGDVAGLEPVDDNEAARIVSGLTGANGADVVAFGTEAGLFQKLGLDAVVCGPGDIAQAHKPDEFVSTDQLAACLAMLEGLDAHLRA</sequence>
<evidence type="ECO:0000256" key="7">
    <source>
        <dbReference type="ARBA" id="ARBA00022801"/>
    </source>
</evidence>
<dbReference type="EC" id="3.5.1.16" evidence="11"/>
<comment type="similarity">
    <text evidence="2">Belongs to the peptidase M20A family. ArgE subfamily.</text>
</comment>
<dbReference type="InterPro" id="IPR001261">
    <property type="entry name" value="ArgE/DapE_CS"/>
</dbReference>
<dbReference type="PROSITE" id="PS00759">
    <property type="entry name" value="ARGE_DAPE_CPG2_2"/>
    <property type="match status" value="1"/>
</dbReference>
<evidence type="ECO:0000256" key="9">
    <source>
        <dbReference type="ARBA" id="ARBA00023285"/>
    </source>
</evidence>
<dbReference type="SUPFAM" id="SSF53187">
    <property type="entry name" value="Zn-dependent exopeptidases"/>
    <property type="match status" value="1"/>
</dbReference>
<proteinExistence type="inferred from homology"/>
<dbReference type="Proteomes" id="UP000642488">
    <property type="component" value="Unassembled WGS sequence"/>
</dbReference>
<keyword evidence="5" id="KW-0028">Amino-acid biosynthesis</keyword>
<evidence type="ECO:0000259" key="10">
    <source>
        <dbReference type="Pfam" id="PF07687"/>
    </source>
</evidence>
<evidence type="ECO:0000256" key="8">
    <source>
        <dbReference type="ARBA" id="ARBA00022833"/>
    </source>
</evidence>
<evidence type="ECO:0000256" key="2">
    <source>
        <dbReference type="ARBA" id="ARBA00005691"/>
    </source>
</evidence>
<dbReference type="NCBIfam" id="TIGR01892">
    <property type="entry name" value="AcOrn-deacetyl"/>
    <property type="match status" value="1"/>
</dbReference>
<keyword evidence="7 11" id="KW-0378">Hydrolase</keyword>
<dbReference type="GO" id="GO:0006526">
    <property type="term" value="P:L-arginine biosynthetic process"/>
    <property type="evidence" value="ECO:0007669"/>
    <property type="project" value="UniProtKB-KW"/>
</dbReference>
<organism evidence="11 12">
    <name type="scientific">Palleronia pontilimi</name>
    <dbReference type="NCBI Taxonomy" id="1964209"/>
    <lineage>
        <taxon>Bacteria</taxon>
        <taxon>Pseudomonadati</taxon>
        <taxon>Pseudomonadota</taxon>
        <taxon>Alphaproteobacteria</taxon>
        <taxon>Rhodobacterales</taxon>
        <taxon>Roseobacteraceae</taxon>
        <taxon>Palleronia</taxon>
    </lineage>
</organism>
<evidence type="ECO:0000313" key="12">
    <source>
        <dbReference type="Proteomes" id="UP000642488"/>
    </source>
</evidence>
<keyword evidence="3" id="KW-0963">Cytoplasm</keyword>
<dbReference type="InterPro" id="IPR011650">
    <property type="entry name" value="Peptidase_M20_dimer"/>
</dbReference>
<evidence type="ECO:0000256" key="5">
    <source>
        <dbReference type="ARBA" id="ARBA00022605"/>
    </source>
</evidence>
<dbReference type="CDD" id="cd03894">
    <property type="entry name" value="M20_ArgE"/>
    <property type="match status" value="1"/>
</dbReference>